<dbReference type="Gene3D" id="3.20.20.450">
    <property type="entry name" value="EAL domain"/>
    <property type="match status" value="1"/>
</dbReference>
<keyword evidence="3" id="KW-1185">Reference proteome</keyword>
<dbReference type="InterPro" id="IPR001633">
    <property type="entry name" value="EAL_dom"/>
</dbReference>
<name>A0A6G8B0M4_9LACO</name>
<feature type="domain" description="EAL" evidence="1">
    <location>
        <begin position="1"/>
        <end position="234"/>
    </location>
</feature>
<protein>
    <submittedName>
        <fullName evidence="2">EAL domain-containing protein</fullName>
    </submittedName>
</protein>
<organism evidence="2 3">
    <name type="scientific">Weissella coleopterorum</name>
    <dbReference type="NCBI Taxonomy" id="2714949"/>
    <lineage>
        <taxon>Bacteria</taxon>
        <taxon>Bacillati</taxon>
        <taxon>Bacillota</taxon>
        <taxon>Bacilli</taxon>
        <taxon>Lactobacillales</taxon>
        <taxon>Lactobacillaceae</taxon>
        <taxon>Weissella</taxon>
    </lineage>
</organism>
<evidence type="ECO:0000259" key="1">
    <source>
        <dbReference type="PROSITE" id="PS50883"/>
    </source>
</evidence>
<dbReference type="EMBL" id="CP049888">
    <property type="protein sequence ID" value="QIL50765.1"/>
    <property type="molecule type" value="Genomic_DNA"/>
</dbReference>
<reference evidence="2 3" key="1">
    <citation type="submission" date="2020-03" db="EMBL/GenBank/DDBJ databases">
        <title>Weissella sp. nov., isolated from Cybister lewisianus.</title>
        <authorList>
            <person name="Hyun D.-W."/>
            <person name="Bae J.-W."/>
        </authorList>
    </citation>
    <scope>NUCLEOTIDE SEQUENCE [LARGE SCALE GENOMIC DNA]</scope>
    <source>
        <strain evidence="2 3">HDW19</strain>
    </source>
</reference>
<dbReference type="KEGG" id="wco:G7084_05230"/>
<gene>
    <name evidence="2" type="ORF">G7084_05230</name>
</gene>
<evidence type="ECO:0000313" key="2">
    <source>
        <dbReference type="EMBL" id="QIL50765.1"/>
    </source>
</evidence>
<evidence type="ECO:0000313" key="3">
    <source>
        <dbReference type="Proteomes" id="UP000500741"/>
    </source>
</evidence>
<dbReference type="PROSITE" id="PS50883">
    <property type="entry name" value="EAL"/>
    <property type="match status" value="1"/>
</dbReference>
<accession>A0A6G8B0M4</accession>
<proteinExistence type="predicted"/>
<dbReference type="SUPFAM" id="SSF141868">
    <property type="entry name" value="EAL domain-like"/>
    <property type="match status" value="1"/>
</dbReference>
<sequence length="234" mass="27109">MNDFYFMGQKIVNLLKSEDPEYELLLRSHSVPGFPEKEYVSYMVSEDKHLEYLDFLERELIHILELNPGQHFSLNLDQQELEYDATLEFLCKIDVKLRVNLTIEITELPPLKRHKDYPMTINVDAIRDINLLGYRVSLDDVTQGNNSIGNILLVMPYIHQIKWSYVHVLNRIPNASIEGLIQFLNKLSHQFDLELVIEGIEASEISDWLVKNNITNQQGFLFAKPAGVAPIKLI</sequence>
<dbReference type="AlphaFoldDB" id="A0A6G8B0M4"/>
<dbReference type="Proteomes" id="UP000500741">
    <property type="component" value="Chromosome"/>
</dbReference>
<dbReference type="Pfam" id="PF00563">
    <property type="entry name" value="EAL"/>
    <property type="match status" value="1"/>
</dbReference>
<dbReference type="InterPro" id="IPR035919">
    <property type="entry name" value="EAL_sf"/>
</dbReference>
<dbReference type="SMART" id="SM00052">
    <property type="entry name" value="EAL"/>
    <property type="match status" value="1"/>
</dbReference>